<comment type="caution">
    <text evidence="1">The sequence shown here is derived from an EMBL/GenBank/DDBJ whole genome shotgun (WGS) entry which is preliminary data.</text>
</comment>
<organism evidence="1 2">
    <name type="scientific">Actinoallomurus acaciae</name>
    <dbReference type="NCBI Taxonomy" id="502577"/>
    <lineage>
        <taxon>Bacteria</taxon>
        <taxon>Bacillati</taxon>
        <taxon>Actinomycetota</taxon>
        <taxon>Actinomycetes</taxon>
        <taxon>Streptosporangiales</taxon>
        <taxon>Thermomonosporaceae</taxon>
        <taxon>Actinoallomurus</taxon>
    </lineage>
</organism>
<gene>
    <name evidence="1" type="ORF">ACFFNX_43220</name>
</gene>
<dbReference type="EMBL" id="JBHLZP010000610">
    <property type="protein sequence ID" value="MFB9838979.1"/>
    <property type="molecule type" value="Genomic_DNA"/>
</dbReference>
<dbReference type="Pfam" id="PF05845">
    <property type="entry name" value="PhnH"/>
    <property type="match status" value="1"/>
</dbReference>
<dbReference type="InterPro" id="IPR008772">
    <property type="entry name" value="Phosphonate_metab_PhnH"/>
</dbReference>
<dbReference type="Proteomes" id="UP001589627">
    <property type="component" value="Unassembled WGS sequence"/>
</dbReference>
<evidence type="ECO:0000313" key="1">
    <source>
        <dbReference type="EMBL" id="MFB9838979.1"/>
    </source>
</evidence>
<name>A0ABV5YV54_9ACTN</name>
<reference evidence="1 2" key="1">
    <citation type="submission" date="2024-09" db="EMBL/GenBank/DDBJ databases">
        <authorList>
            <person name="Sun Q."/>
            <person name="Mori K."/>
        </authorList>
    </citation>
    <scope>NUCLEOTIDE SEQUENCE [LARGE SCALE GENOMIC DNA]</scope>
    <source>
        <strain evidence="1 2">TBRC 0563</strain>
    </source>
</reference>
<feature type="non-terminal residue" evidence="1">
    <location>
        <position position="1"/>
    </location>
</feature>
<dbReference type="SUPFAM" id="SSF159709">
    <property type="entry name" value="PhnH-like"/>
    <property type="match status" value="1"/>
</dbReference>
<dbReference type="Gene3D" id="3.40.50.11310">
    <property type="entry name" value="Bacterial phosphonate metabolism protein PhnH"/>
    <property type="match status" value="1"/>
</dbReference>
<proteinExistence type="predicted"/>
<dbReference type="GO" id="GO:0016829">
    <property type="term" value="F:lyase activity"/>
    <property type="evidence" value="ECO:0007669"/>
    <property type="project" value="UniProtKB-KW"/>
</dbReference>
<keyword evidence="1" id="KW-0456">Lyase</keyword>
<sequence>LGAARMVVALRPPTEDEVATLPRGDALHPEHGARLILAVTGLSAAEGPGTVLTVAGPGVPGTRRTHVSGISPEVFHALATANAVFPAGVDTFLVANDGTVAGLPRSAHISITNGAG</sequence>
<dbReference type="RefSeq" id="WP_378212058.1">
    <property type="nucleotide sequence ID" value="NZ_JBHLZP010000610.1"/>
</dbReference>
<evidence type="ECO:0000313" key="2">
    <source>
        <dbReference type="Proteomes" id="UP001589627"/>
    </source>
</evidence>
<keyword evidence="2" id="KW-1185">Reference proteome</keyword>
<protein>
    <submittedName>
        <fullName evidence="1">Phosphonate C-P lyase system protein PhnH</fullName>
    </submittedName>
</protein>
<dbReference type="InterPro" id="IPR038058">
    <property type="entry name" value="PhnH-like_sp"/>
</dbReference>
<accession>A0ABV5YV54</accession>